<sequence>MLQSAYLIATKLNIIPEPLHLVLREFGGGNGGGLGFNKKDFGWGGFDGRKKGKKIGFLGFLIVLGIWVWFVFGKEVSVDVILGFLVFCLVGVCGVWGKIDVQDWFLGVCSCAVFVGLGMRRERLWNWGKGFRVADVFRRGRRRSRIWSR</sequence>
<dbReference type="AlphaFoldDB" id="A0A161ZRU8"/>
<comment type="caution">
    <text evidence="2">The sequence shown here is derived from an EMBL/GenBank/DDBJ whole genome shotgun (WGS) entry which is preliminary data.</text>
</comment>
<dbReference type="EMBL" id="LNRQ01000006">
    <property type="protein sequence ID" value="KZM90452.1"/>
    <property type="molecule type" value="Genomic_DNA"/>
</dbReference>
<protein>
    <recommendedName>
        <fullName evidence="3">Transmembrane protein</fullName>
    </recommendedName>
</protein>
<proteinExistence type="predicted"/>
<organism evidence="2">
    <name type="scientific">Daucus carota subsp. sativus</name>
    <name type="common">Carrot</name>
    <dbReference type="NCBI Taxonomy" id="79200"/>
    <lineage>
        <taxon>Eukaryota</taxon>
        <taxon>Viridiplantae</taxon>
        <taxon>Streptophyta</taxon>
        <taxon>Embryophyta</taxon>
        <taxon>Tracheophyta</taxon>
        <taxon>Spermatophyta</taxon>
        <taxon>Magnoliopsida</taxon>
        <taxon>eudicotyledons</taxon>
        <taxon>Gunneridae</taxon>
        <taxon>Pentapetalae</taxon>
        <taxon>asterids</taxon>
        <taxon>campanulids</taxon>
        <taxon>Apiales</taxon>
        <taxon>Apiaceae</taxon>
        <taxon>Apioideae</taxon>
        <taxon>Scandiceae</taxon>
        <taxon>Daucinae</taxon>
        <taxon>Daucus</taxon>
        <taxon>Daucus sect. Daucus</taxon>
    </lineage>
</organism>
<feature type="transmembrane region" description="Helical" evidence="1">
    <location>
        <begin position="78"/>
        <end position="97"/>
    </location>
</feature>
<reference evidence="2" key="1">
    <citation type="journal article" date="2016" name="Nat. Genet.">
        <title>A high-quality carrot genome assembly provides new insights into carotenoid accumulation and asterid genome evolution.</title>
        <authorList>
            <person name="Iorizzo M."/>
            <person name="Ellison S."/>
            <person name="Senalik D."/>
            <person name="Zeng P."/>
            <person name="Satapoomin P."/>
            <person name="Huang J."/>
            <person name="Bowman M."/>
            <person name="Iovene M."/>
            <person name="Sanseverino W."/>
            <person name="Cavagnaro P."/>
            <person name="Yildiz M."/>
            <person name="Macko-Podgorni A."/>
            <person name="Moranska E."/>
            <person name="Grzebelus E."/>
            <person name="Grzebelus D."/>
            <person name="Ashrafi H."/>
            <person name="Zheng Z."/>
            <person name="Cheng S."/>
            <person name="Spooner D."/>
            <person name="Van Deynze A."/>
            <person name="Simon P."/>
        </authorList>
    </citation>
    <scope>NUCLEOTIDE SEQUENCE [LARGE SCALE GENOMIC DNA]</scope>
    <source>
        <tissue evidence="2">Leaf</tissue>
    </source>
</reference>
<evidence type="ECO:0000256" key="1">
    <source>
        <dbReference type="SAM" id="Phobius"/>
    </source>
</evidence>
<accession>A0A161ZRU8</accession>
<feature type="transmembrane region" description="Helical" evidence="1">
    <location>
        <begin position="55"/>
        <end position="72"/>
    </location>
</feature>
<evidence type="ECO:0000313" key="2">
    <source>
        <dbReference type="EMBL" id="KZM90452.1"/>
    </source>
</evidence>
<keyword evidence="1" id="KW-1133">Transmembrane helix</keyword>
<name>A0A161ZRU8_DAUCS</name>
<evidence type="ECO:0008006" key="3">
    <source>
        <dbReference type="Google" id="ProtNLM"/>
    </source>
</evidence>
<keyword evidence="1" id="KW-0472">Membrane</keyword>
<dbReference type="OMA" id="NPIVCAR"/>
<gene>
    <name evidence="2" type="ORF">DCAR_022183</name>
</gene>
<dbReference type="Gramene" id="KZM90452">
    <property type="protein sequence ID" value="KZM90452"/>
    <property type="gene ID" value="DCAR_022183"/>
</dbReference>
<keyword evidence="1" id="KW-0812">Transmembrane</keyword>